<accession>A0A0G1QIZ5</accession>
<dbReference type="STRING" id="1618993.UX09_C0015G0007"/>
<organism evidence="1 2">
    <name type="scientific">Candidatus Uhrbacteria bacterium GW2011_GWE2_45_35</name>
    <dbReference type="NCBI Taxonomy" id="1618993"/>
    <lineage>
        <taxon>Bacteria</taxon>
        <taxon>Candidatus Uhriibacteriota</taxon>
    </lineage>
</organism>
<dbReference type="EMBL" id="LCKW01000015">
    <property type="protein sequence ID" value="KKU08620.1"/>
    <property type="molecule type" value="Genomic_DNA"/>
</dbReference>
<dbReference type="AlphaFoldDB" id="A0A0G1QIZ5"/>
<reference evidence="1 2" key="1">
    <citation type="journal article" date="2015" name="Nature">
        <title>rRNA introns, odd ribosomes, and small enigmatic genomes across a large radiation of phyla.</title>
        <authorList>
            <person name="Brown C.T."/>
            <person name="Hug L.A."/>
            <person name="Thomas B.C."/>
            <person name="Sharon I."/>
            <person name="Castelle C.J."/>
            <person name="Singh A."/>
            <person name="Wilkins M.J."/>
            <person name="Williams K.H."/>
            <person name="Banfield J.F."/>
        </authorList>
    </citation>
    <scope>NUCLEOTIDE SEQUENCE [LARGE SCALE GENOMIC DNA]</scope>
</reference>
<proteinExistence type="predicted"/>
<evidence type="ECO:0000313" key="1">
    <source>
        <dbReference type="EMBL" id="KKU08620.1"/>
    </source>
</evidence>
<evidence type="ECO:0000313" key="2">
    <source>
        <dbReference type="Proteomes" id="UP000034354"/>
    </source>
</evidence>
<sequence>MDLFEIDKATALKLGGRDFDLVSQGADGPEVSLETILPLETIPDRLSLDDYENLPGKFYFDPSVGRRFSYMKPELMMYQKLKVAPPRQHPRARIMETYKRSNKPEFFDTVCKSCNKAIRVAKNPAYPDRKIFCRACYNTFIEKNN</sequence>
<protein>
    <submittedName>
        <fullName evidence="1">Uncharacterized protein</fullName>
    </submittedName>
</protein>
<comment type="caution">
    <text evidence="1">The sequence shown here is derived from an EMBL/GenBank/DDBJ whole genome shotgun (WGS) entry which is preliminary data.</text>
</comment>
<dbReference type="Proteomes" id="UP000034354">
    <property type="component" value="Unassembled WGS sequence"/>
</dbReference>
<name>A0A0G1QIZ5_9BACT</name>
<gene>
    <name evidence="1" type="ORF">UX09_C0015G0007</name>
</gene>